<evidence type="ECO:0000256" key="1">
    <source>
        <dbReference type="SAM" id="MobiDB-lite"/>
    </source>
</evidence>
<proteinExistence type="predicted"/>
<feature type="compositionally biased region" description="Polar residues" evidence="1">
    <location>
        <begin position="416"/>
        <end position="434"/>
    </location>
</feature>
<accession>A0A0G4HR58</accession>
<dbReference type="AlphaFoldDB" id="A0A0G4HR58"/>
<reference evidence="2" key="1">
    <citation type="submission" date="2014-11" db="EMBL/GenBank/DDBJ databases">
        <authorList>
            <person name="Otto D Thomas"/>
            <person name="Naeem Raeece"/>
        </authorList>
    </citation>
    <scope>NUCLEOTIDE SEQUENCE</scope>
</reference>
<name>A0A0G4HR58_9ALVE</name>
<dbReference type="VEuPathDB" id="CryptoDB:Cvel_8046"/>
<evidence type="ECO:0000313" key="2">
    <source>
        <dbReference type="EMBL" id="CEM46791.1"/>
    </source>
</evidence>
<gene>
    <name evidence="2" type="ORF">Cvel_8046</name>
</gene>
<feature type="compositionally biased region" description="Low complexity" evidence="1">
    <location>
        <begin position="384"/>
        <end position="396"/>
    </location>
</feature>
<feature type="compositionally biased region" description="Basic and acidic residues" evidence="1">
    <location>
        <begin position="403"/>
        <end position="415"/>
    </location>
</feature>
<feature type="compositionally biased region" description="Basic residues" evidence="1">
    <location>
        <begin position="448"/>
        <end position="460"/>
    </location>
</feature>
<feature type="compositionally biased region" description="Basic and acidic residues" evidence="1">
    <location>
        <begin position="570"/>
        <end position="586"/>
    </location>
</feature>
<feature type="region of interest" description="Disordered" evidence="1">
    <location>
        <begin position="376"/>
        <end position="602"/>
    </location>
</feature>
<protein>
    <submittedName>
        <fullName evidence="2">Uncharacterized protein</fullName>
    </submittedName>
</protein>
<sequence>MDWLTEEISAYRKRTGLDFYVGDLLQHLIVLRPPNPVQFCLEYFEDVVECRQTIKQNWSVTEATLQNRKATARVIHRVCCTLMEDLPSLQQSGVALLDLYDWLRPLFPDVPLSLLEEASLWSPTLHVQSFAPLSQQQQQQNDSEGGEVDLFCPSVLFDSVRFCVVFGEFVALLREIFRVPHSSCLPPVREGPERLRTGSIWQVQEISSVLGLHSEPAKIAQRRAVAQRSDINVKTLKVEIQRLLGHFRCASSLLYPPPSLSIVGEEKEKEKRRETAGVTQRTGTCLPSCLPVPPSSIIDAAICKAAALLSANRHSLQPSSLSAVSSPHDLGSEALTTRVAFRHLLPCLVSLCLPLLSPSPAPSLASLGVRSIETGENERGGVRAGSARRLSASSSSRGHRGGGKREKGERGEKLQSQRTTTNQSSGAFPISSLQKALVSGRGGEKEKHLKHGGLKSRHGGGHGISPSAFRGVSHRHADGGAGGSEDDAASVSGESEEEDEEEEEDGDEDEEGASVHAPPPSSGPHHLTARRAAAASRSGQGTHPSLTYGRGAGGAHSRWRRGGMKTAAEAGRRELEEEDNESHSAEEGDSNSKSVSTPRSLV</sequence>
<organism evidence="2">
    <name type="scientific">Chromera velia CCMP2878</name>
    <dbReference type="NCBI Taxonomy" id="1169474"/>
    <lineage>
        <taxon>Eukaryota</taxon>
        <taxon>Sar</taxon>
        <taxon>Alveolata</taxon>
        <taxon>Colpodellida</taxon>
        <taxon>Chromeraceae</taxon>
        <taxon>Chromera</taxon>
    </lineage>
</organism>
<dbReference type="EMBL" id="CDMZ01003554">
    <property type="protein sequence ID" value="CEM46791.1"/>
    <property type="molecule type" value="Genomic_DNA"/>
</dbReference>
<feature type="compositionally biased region" description="Acidic residues" evidence="1">
    <location>
        <begin position="484"/>
        <end position="512"/>
    </location>
</feature>
<feature type="compositionally biased region" description="Polar residues" evidence="1">
    <location>
        <begin position="591"/>
        <end position="602"/>
    </location>
</feature>